<evidence type="ECO:0000313" key="1">
    <source>
        <dbReference type="EMBL" id="KAK3712937.1"/>
    </source>
</evidence>
<comment type="caution">
    <text evidence="1">The sequence shown here is derived from an EMBL/GenBank/DDBJ whole genome shotgun (WGS) entry which is preliminary data.</text>
</comment>
<gene>
    <name evidence="1" type="ORF">LTR37_008822</name>
</gene>
<protein>
    <submittedName>
        <fullName evidence="1">Uncharacterized protein</fullName>
    </submittedName>
</protein>
<name>A0ACC3N9N6_9PEZI</name>
<sequence>MDSRSLLDDDTTPTRDNPNIFDDEFEVEDSDVVANGFRNGQSHDREGGWRQEEEEEEGGLIGSTSPHYAIPPAAEAGPLRNSTRKSRTSENPFASPDDETDAPLERTPSGNFAPATAHRSVSSASSTQYAGSSSPRFGTGGPSHPYGMYPQGTVARTPSVATTSTARPSRQSTSRYAPGPQHPYAMYPQGVEDDLDDEQNTAQNPVPVGFPGLGASYERRRGPDGEEQDFVGDYGHTEQLPPYTRYPEDGPEKMPLMGIPGPPTALHSRPPVLGTDPGMSLMHSQMQPVQQSMTDGSNLNRRTSTLSAGSGSPLNAVSSTQNTLLSKKSWKEKSWGEKRKTRFCGVPLLWIILGGVALVFIAALIGGSIGGFVEGQKKGERKAAVTVVSTSLYDASLITTATGTPPPTGSYPLTFGLPQETQAACLINGVDQAAWSCDLAGEDQIWLKIYIPPGGNETGAALYTTGGNAAQLIYGAQTSNLNTVFAPFLPVMDQDDPEYGAASYFQQKYDKLVVIPENRINIKTKKIKRELEVPAGWVARQELATPGDKPWFCYWNGTFLEGFIYTSRAAVVHPTPTMSMSSSPTSTPPTTTGPSSTGSTPAPTGSSLPAHNPWSITWADPAEIIATTIDLTSTTCTYSGAASGLPAYMHERFAEMNISPSSVEELEGEGETHDPPEKSKRKRENPYDIPEDDIEDPLYQYLVKVEERRLQNSPPPMCVQYQVLNSGEWNWIPDADGHQITITLEEEDPPYSAYDDKRRSLHDKRTVPGGCHCQWMSGQ</sequence>
<keyword evidence="2" id="KW-1185">Reference proteome</keyword>
<dbReference type="EMBL" id="JAUTXU010000066">
    <property type="protein sequence ID" value="KAK3712937.1"/>
    <property type="molecule type" value="Genomic_DNA"/>
</dbReference>
<accession>A0ACC3N9N6</accession>
<reference evidence="1" key="1">
    <citation type="submission" date="2023-07" db="EMBL/GenBank/DDBJ databases">
        <title>Black Yeasts Isolated from many extreme environments.</title>
        <authorList>
            <person name="Coleine C."/>
            <person name="Stajich J.E."/>
            <person name="Selbmann L."/>
        </authorList>
    </citation>
    <scope>NUCLEOTIDE SEQUENCE</scope>
    <source>
        <strain evidence="1">CCFEE 5714</strain>
    </source>
</reference>
<dbReference type="Proteomes" id="UP001281147">
    <property type="component" value="Unassembled WGS sequence"/>
</dbReference>
<organism evidence="1 2">
    <name type="scientific">Vermiconidia calcicola</name>
    <dbReference type="NCBI Taxonomy" id="1690605"/>
    <lineage>
        <taxon>Eukaryota</taxon>
        <taxon>Fungi</taxon>
        <taxon>Dikarya</taxon>
        <taxon>Ascomycota</taxon>
        <taxon>Pezizomycotina</taxon>
        <taxon>Dothideomycetes</taxon>
        <taxon>Dothideomycetidae</taxon>
        <taxon>Mycosphaerellales</taxon>
        <taxon>Extremaceae</taxon>
        <taxon>Vermiconidia</taxon>
    </lineage>
</organism>
<evidence type="ECO:0000313" key="2">
    <source>
        <dbReference type="Proteomes" id="UP001281147"/>
    </source>
</evidence>
<proteinExistence type="predicted"/>